<comment type="caution">
    <text evidence="2">The sequence shown here is derived from an EMBL/GenBank/DDBJ whole genome shotgun (WGS) entry which is preliminary data.</text>
</comment>
<dbReference type="EMBL" id="LDEV01002645">
    <property type="protein sequence ID" value="KLJ08199.1"/>
    <property type="molecule type" value="Genomic_DNA"/>
</dbReference>
<evidence type="ECO:0000313" key="3">
    <source>
        <dbReference type="Proteomes" id="UP000053573"/>
    </source>
</evidence>
<protein>
    <recommendedName>
        <fullName evidence="1">Ubiquitin 3 binding protein But2 C-terminal domain-containing protein</fullName>
    </recommendedName>
</protein>
<dbReference type="AlphaFoldDB" id="A0A0H1B9Q5"/>
<dbReference type="PANTHER" id="PTHR39613">
    <property type="entry name" value="ANCHORED CELL WALL PROTEIN, PUTATIVE (AFU_ORTHOLOGUE AFUA_4G08960)-RELATED"/>
    <property type="match status" value="1"/>
</dbReference>
<organism evidence="2 3">
    <name type="scientific">Blastomyces silverae</name>
    <dbReference type="NCBI Taxonomy" id="2060906"/>
    <lineage>
        <taxon>Eukaryota</taxon>
        <taxon>Fungi</taxon>
        <taxon>Dikarya</taxon>
        <taxon>Ascomycota</taxon>
        <taxon>Pezizomycotina</taxon>
        <taxon>Eurotiomycetes</taxon>
        <taxon>Eurotiomycetidae</taxon>
        <taxon>Onygenales</taxon>
        <taxon>Ajellomycetaceae</taxon>
        <taxon>Blastomyces</taxon>
    </lineage>
</organism>
<accession>A0A0H1B9Q5</accession>
<keyword evidence="3" id="KW-1185">Reference proteome</keyword>
<proteinExistence type="predicted"/>
<dbReference type="Proteomes" id="UP000053573">
    <property type="component" value="Unassembled WGS sequence"/>
</dbReference>
<dbReference type="OrthoDB" id="4657524at2759"/>
<evidence type="ECO:0000259" key="1">
    <source>
        <dbReference type="Pfam" id="PF09792"/>
    </source>
</evidence>
<sequence>MVTFSRLAGPATLHTSHANAPTVAEQLKSATLAPGGTYILANFRCPAGQTIAFLMQSAGTTMLNLFQDYNLPGMEVTG</sequence>
<dbReference type="PANTHER" id="PTHR39613:SF1">
    <property type="entry name" value="ANCHORED CELL WALL PROTEIN, PUTATIVE (AFU_ORTHOLOGUE AFUA_4G08960)-RELATED"/>
    <property type="match status" value="1"/>
</dbReference>
<name>A0A0H1B9Q5_9EURO</name>
<gene>
    <name evidence="2" type="ORF">EMPG_16367</name>
</gene>
<reference evidence="3" key="1">
    <citation type="journal article" date="2015" name="PLoS Genet.">
        <title>The dynamic genome and transcriptome of the human fungal pathogen Blastomyces and close relative Emmonsia.</title>
        <authorList>
            <person name="Munoz J.F."/>
            <person name="Gauthier G.M."/>
            <person name="Desjardins C.A."/>
            <person name="Gallo J.E."/>
            <person name="Holder J."/>
            <person name="Sullivan T.D."/>
            <person name="Marty A.J."/>
            <person name="Carmen J.C."/>
            <person name="Chen Z."/>
            <person name="Ding L."/>
            <person name="Gujja S."/>
            <person name="Magrini V."/>
            <person name="Misas E."/>
            <person name="Mitreva M."/>
            <person name="Priest M."/>
            <person name="Saif S."/>
            <person name="Whiston E.A."/>
            <person name="Young S."/>
            <person name="Zeng Q."/>
            <person name="Goldman W.E."/>
            <person name="Mardis E.R."/>
            <person name="Taylor J.W."/>
            <person name="McEwen J.G."/>
            <person name="Clay O.K."/>
            <person name="Klein B.S."/>
            <person name="Cuomo C.A."/>
        </authorList>
    </citation>
    <scope>NUCLEOTIDE SEQUENCE [LARGE SCALE GENOMIC DNA]</scope>
    <source>
        <strain evidence="3">UAMH 139</strain>
    </source>
</reference>
<evidence type="ECO:0000313" key="2">
    <source>
        <dbReference type="EMBL" id="KLJ08199.1"/>
    </source>
</evidence>
<dbReference type="Pfam" id="PF09792">
    <property type="entry name" value="But2"/>
    <property type="match status" value="1"/>
</dbReference>
<dbReference type="STRING" id="2060906.A0A0H1B9Q5"/>
<feature type="domain" description="Ubiquitin 3 binding protein But2 C-terminal" evidence="1">
    <location>
        <begin position="2"/>
        <end position="70"/>
    </location>
</feature>
<dbReference type="InterPro" id="IPR018620">
    <property type="entry name" value="Ubiquitin3-bd_protein_But2_C"/>
</dbReference>